<evidence type="ECO:0000259" key="6">
    <source>
        <dbReference type="PROSITE" id="PS50888"/>
    </source>
</evidence>
<evidence type="ECO:0000313" key="8">
    <source>
        <dbReference type="Proteomes" id="UP001303046"/>
    </source>
</evidence>
<evidence type="ECO:0000256" key="1">
    <source>
        <dbReference type="ARBA" id="ARBA00004123"/>
    </source>
</evidence>
<feature type="region of interest" description="Disordered" evidence="4">
    <location>
        <begin position="579"/>
        <end position="614"/>
    </location>
</feature>
<dbReference type="PANTHER" id="PTHR11534">
    <property type="entry name" value="MYOGENIC FACTOR"/>
    <property type="match status" value="1"/>
</dbReference>
<dbReference type="SMART" id="SM00353">
    <property type="entry name" value="HLH"/>
    <property type="match status" value="1"/>
</dbReference>
<protein>
    <recommendedName>
        <fullName evidence="6">BHLH domain-containing protein</fullName>
    </recommendedName>
</protein>
<keyword evidence="3" id="KW-0539">Nucleus</keyword>
<feature type="region of interest" description="Disordered" evidence="4">
    <location>
        <begin position="248"/>
        <end position="281"/>
    </location>
</feature>
<comment type="subcellular location">
    <subcellularLocation>
        <location evidence="1">Nucleus</location>
    </subcellularLocation>
</comment>
<feature type="region of interest" description="Disordered" evidence="4">
    <location>
        <begin position="136"/>
        <end position="163"/>
    </location>
</feature>
<keyword evidence="8" id="KW-1185">Reference proteome</keyword>
<dbReference type="SUPFAM" id="SSF47459">
    <property type="entry name" value="HLH, helix-loop-helix DNA-binding domain"/>
    <property type="match status" value="1"/>
</dbReference>
<feature type="compositionally biased region" description="Basic and acidic residues" evidence="4">
    <location>
        <begin position="580"/>
        <end position="601"/>
    </location>
</feature>
<dbReference type="InterPro" id="IPR011598">
    <property type="entry name" value="bHLH_dom"/>
</dbReference>
<feature type="region of interest" description="Disordered" evidence="4">
    <location>
        <begin position="521"/>
        <end position="559"/>
    </location>
</feature>
<evidence type="ECO:0000256" key="4">
    <source>
        <dbReference type="SAM" id="MobiDB-lite"/>
    </source>
</evidence>
<dbReference type="Pfam" id="PF00010">
    <property type="entry name" value="HLH"/>
    <property type="match status" value="1"/>
</dbReference>
<reference evidence="7 8" key="1">
    <citation type="submission" date="2023-08" db="EMBL/GenBank/DDBJ databases">
        <title>A Necator americanus chromosomal reference genome.</title>
        <authorList>
            <person name="Ilik V."/>
            <person name="Petrzelkova K.J."/>
            <person name="Pardy F."/>
            <person name="Fuh T."/>
            <person name="Niatou-Singa F.S."/>
            <person name="Gouil Q."/>
            <person name="Baker L."/>
            <person name="Ritchie M.E."/>
            <person name="Jex A.R."/>
            <person name="Gazzola D."/>
            <person name="Li H."/>
            <person name="Toshio Fujiwara R."/>
            <person name="Zhan B."/>
            <person name="Aroian R.V."/>
            <person name="Pafco B."/>
            <person name="Schwarz E.M."/>
        </authorList>
    </citation>
    <scope>NUCLEOTIDE SEQUENCE [LARGE SCALE GENOMIC DNA]</scope>
    <source>
        <strain evidence="7 8">Aroian</strain>
        <tissue evidence="7">Whole animal</tissue>
    </source>
</reference>
<evidence type="ECO:0000256" key="2">
    <source>
        <dbReference type="ARBA" id="ARBA00023125"/>
    </source>
</evidence>
<keyword evidence="2" id="KW-0238">DNA-binding</keyword>
<dbReference type="PROSITE" id="PS50888">
    <property type="entry name" value="BHLH"/>
    <property type="match status" value="1"/>
</dbReference>
<gene>
    <name evidence="7" type="primary">Necator_chrII.g4800</name>
    <name evidence="7" type="ORF">RB195_017008</name>
</gene>
<feature type="transmembrane region" description="Helical" evidence="5">
    <location>
        <begin position="487"/>
        <end position="507"/>
    </location>
</feature>
<keyword evidence="5" id="KW-0472">Membrane</keyword>
<feature type="compositionally biased region" description="Polar residues" evidence="4">
    <location>
        <begin position="136"/>
        <end position="147"/>
    </location>
</feature>
<keyword evidence="5" id="KW-0812">Transmembrane</keyword>
<feature type="compositionally biased region" description="Basic and acidic residues" evidence="4">
    <location>
        <begin position="543"/>
        <end position="557"/>
    </location>
</feature>
<feature type="compositionally biased region" description="Acidic residues" evidence="4">
    <location>
        <begin position="251"/>
        <end position="264"/>
    </location>
</feature>
<sequence length="614" mass="69415">MIVDFIPEIDQIMNDQNCQYDQLYGGYASAAQGSRVLSTTGTTEITTLTPFAAPQPTTDYAVGYDLYRYSTYYPPYTGQTTTSSTFYPELTTFSVPRTGDFTNSTEQKDPTTGIKIEKDGTVPISDTLLHASSTMSGDDVTMETTDPNNPPRRSKLDRRKAATMRERRRLRKVNEAFEIVKQRTCPNPNQRLPKVEILRSAIEYITKLETMLHAEGKMTKIMAQNQMAMHGHSGGEYLPSTSGQFPATFDGFEDDDVSDSDDVDSPQPTGEEANGRSEADVVGSSIAHSGKHCGRGRGRGRTNGRLLLMRLHIFILAATYTCGVSWVVKEMCPKFQQLISDVKVRGYCFKIQLVFSVEDIPLCGYDINVHQEEFFVARNKPNRCSPYKDRTLYCFCSSYFEDCARYVWSLLPSKWRKGCLSIIFIHELYERAQRQPQRAVLIPRPLEYSTSTKGRTKGLGKGIIGELSSKERVLRDKRKKLLKHSSLLLLILSSIMVLALVLQLMALKELRKKVLSRHRSGVIMPDNRREKKSTRKGRKKNVIHHDEEEKNKQKDSTTDNDVTDLYAISRIGLMLQSRIKSKEKSREGETFSKDSKNTSDKAKKKTRAAKSGDS</sequence>
<keyword evidence="5" id="KW-1133">Transmembrane helix</keyword>
<organism evidence="7 8">
    <name type="scientific">Necator americanus</name>
    <name type="common">Human hookworm</name>
    <dbReference type="NCBI Taxonomy" id="51031"/>
    <lineage>
        <taxon>Eukaryota</taxon>
        <taxon>Metazoa</taxon>
        <taxon>Ecdysozoa</taxon>
        <taxon>Nematoda</taxon>
        <taxon>Chromadorea</taxon>
        <taxon>Rhabditida</taxon>
        <taxon>Rhabditina</taxon>
        <taxon>Rhabditomorpha</taxon>
        <taxon>Strongyloidea</taxon>
        <taxon>Ancylostomatidae</taxon>
        <taxon>Bunostominae</taxon>
        <taxon>Necator</taxon>
    </lineage>
</organism>
<comment type="caution">
    <text evidence="7">The sequence shown here is derived from an EMBL/GenBank/DDBJ whole genome shotgun (WGS) entry which is preliminary data.</text>
</comment>
<name>A0ABR1C348_NECAM</name>
<dbReference type="EMBL" id="JAVFWL010000002">
    <property type="protein sequence ID" value="KAK6732969.1"/>
    <property type="molecule type" value="Genomic_DNA"/>
</dbReference>
<dbReference type="CDD" id="cd19699">
    <property type="entry name" value="bHLH_TS_dMYOD_like"/>
    <property type="match status" value="1"/>
</dbReference>
<dbReference type="Gene3D" id="4.10.280.10">
    <property type="entry name" value="Helix-loop-helix DNA-binding domain"/>
    <property type="match status" value="1"/>
</dbReference>
<feature type="transmembrane region" description="Helical" evidence="5">
    <location>
        <begin position="307"/>
        <end position="328"/>
    </location>
</feature>
<dbReference type="InterPro" id="IPR036638">
    <property type="entry name" value="HLH_DNA-bd_sf"/>
</dbReference>
<evidence type="ECO:0000313" key="7">
    <source>
        <dbReference type="EMBL" id="KAK6732969.1"/>
    </source>
</evidence>
<dbReference type="Proteomes" id="UP001303046">
    <property type="component" value="Unassembled WGS sequence"/>
</dbReference>
<evidence type="ECO:0000256" key="5">
    <source>
        <dbReference type="SAM" id="Phobius"/>
    </source>
</evidence>
<dbReference type="InterPro" id="IPR039704">
    <property type="entry name" value="Myogenic_factor"/>
</dbReference>
<proteinExistence type="predicted"/>
<feature type="compositionally biased region" description="Basic residues" evidence="4">
    <location>
        <begin position="530"/>
        <end position="542"/>
    </location>
</feature>
<dbReference type="PANTHER" id="PTHR11534:SF9">
    <property type="entry name" value="MYOGENIC-DETERMINATION PROTEIN"/>
    <property type="match status" value="1"/>
</dbReference>
<accession>A0ABR1C348</accession>
<evidence type="ECO:0000256" key="3">
    <source>
        <dbReference type="ARBA" id="ARBA00023242"/>
    </source>
</evidence>
<feature type="domain" description="BHLH" evidence="6">
    <location>
        <begin position="157"/>
        <end position="208"/>
    </location>
</feature>